<organism evidence="2 3">
    <name type="scientific">Chloropsis cyanopogon</name>
    <dbReference type="NCBI Taxonomy" id="1218682"/>
    <lineage>
        <taxon>Eukaryota</taxon>
        <taxon>Metazoa</taxon>
        <taxon>Chordata</taxon>
        <taxon>Craniata</taxon>
        <taxon>Vertebrata</taxon>
        <taxon>Euteleostomi</taxon>
        <taxon>Archelosauria</taxon>
        <taxon>Archosauria</taxon>
        <taxon>Dinosauria</taxon>
        <taxon>Saurischia</taxon>
        <taxon>Theropoda</taxon>
        <taxon>Coelurosauria</taxon>
        <taxon>Aves</taxon>
        <taxon>Neognathae</taxon>
        <taxon>Neoaves</taxon>
        <taxon>Telluraves</taxon>
        <taxon>Australaves</taxon>
        <taxon>Passeriformes</taxon>
        <taxon>Corvoidea</taxon>
        <taxon>Irenidae</taxon>
        <taxon>Chloropsis</taxon>
    </lineage>
</organism>
<evidence type="ECO:0000256" key="1">
    <source>
        <dbReference type="SAM" id="Phobius"/>
    </source>
</evidence>
<keyword evidence="1" id="KW-0472">Membrane</keyword>
<dbReference type="AlphaFoldDB" id="A0A852BCF5"/>
<dbReference type="InterPro" id="IPR018154">
    <property type="entry name" value="TLV/ENV_coat_polyprotein"/>
</dbReference>
<accession>A0A852BCF5</accession>
<evidence type="ECO:0000313" key="2">
    <source>
        <dbReference type="EMBL" id="NXP65827.1"/>
    </source>
</evidence>
<name>A0A852BCF5_9CORV</name>
<comment type="caution">
    <text evidence="2">The sequence shown here is derived from an EMBL/GenBank/DDBJ whole genome shotgun (WGS) entry which is preliminary data.</text>
</comment>
<sequence>QNPAWLTTLLSTIAGPVILIILRLTFGPCIFNKVLEIVKRRLKAAHLMLIKTKYEIIFEDLEAGRTFALSHQELKHFNEQN</sequence>
<keyword evidence="1" id="KW-1133">Transmembrane helix</keyword>
<proteinExistence type="predicted"/>
<dbReference type="Pfam" id="PF00429">
    <property type="entry name" value="TLV_coat"/>
    <property type="match status" value="1"/>
</dbReference>
<dbReference type="Proteomes" id="UP000614263">
    <property type="component" value="Unassembled WGS sequence"/>
</dbReference>
<feature type="non-terminal residue" evidence="2">
    <location>
        <position position="81"/>
    </location>
</feature>
<dbReference type="EMBL" id="WEZZ01029110">
    <property type="protein sequence ID" value="NXP65827.1"/>
    <property type="molecule type" value="Genomic_DNA"/>
</dbReference>
<feature type="non-terminal residue" evidence="2">
    <location>
        <position position="1"/>
    </location>
</feature>
<keyword evidence="3" id="KW-1185">Reference proteome</keyword>
<keyword evidence="1" id="KW-0812">Transmembrane</keyword>
<reference evidence="2" key="1">
    <citation type="submission" date="2019-10" db="EMBL/GenBank/DDBJ databases">
        <title>Bird 10,000 Genomes (B10K) Project - Family phase.</title>
        <authorList>
            <person name="Zhang G."/>
        </authorList>
    </citation>
    <scope>NUCLEOTIDE SEQUENCE</scope>
    <source>
        <strain evidence="2">B10K-DU-002-57</strain>
        <tissue evidence="2">Muscle</tissue>
    </source>
</reference>
<gene>
    <name evidence="2" type="primary">Ervs711</name>
    <name evidence="2" type="ORF">CHLCYA_R14066</name>
</gene>
<protein>
    <submittedName>
        <fullName evidence="2">ENVT1 protein</fullName>
    </submittedName>
</protein>
<feature type="transmembrane region" description="Helical" evidence="1">
    <location>
        <begin position="6"/>
        <end position="31"/>
    </location>
</feature>
<evidence type="ECO:0000313" key="3">
    <source>
        <dbReference type="Proteomes" id="UP000614263"/>
    </source>
</evidence>